<evidence type="ECO:0000256" key="7">
    <source>
        <dbReference type="ARBA" id="ARBA00023235"/>
    </source>
</evidence>
<keyword evidence="5 9" id="KW-0697">Rotamase</keyword>
<dbReference type="EC" id="5.2.1.8" evidence="10"/>
<evidence type="ECO:0000256" key="8">
    <source>
        <dbReference type="ARBA" id="ARBA00037071"/>
    </source>
</evidence>
<dbReference type="InterPro" id="IPR001179">
    <property type="entry name" value="PPIase_FKBP_dom"/>
</dbReference>
<keyword evidence="6" id="KW-0143">Chaperone</keyword>
<comment type="catalytic activity">
    <reaction evidence="1 9 10">
        <text>[protein]-peptidylproline (omega=180) = [protein]-peptidylproline (omega=0)</text>
        <dbReference type="Rhea" id="RHEA:16237"/>
        <dbReference type="Rhea" id="RHEA-COMP:10747"/>
        <dbReference type="Rhea" id="RHEA-COMP:10748"/>
        <dbReference type="ChEBI" id="CHEBI:83833"/>
        <dbReference type="ChEBI" id="CHEBI:83834"/>
        <dbReference type="EC" id="5.2.1.8"/>
    </reaction>
</comment>
<evidence type="ECO:0000256" key="4">
    <source>
        <dbReference type="ARBA" id="ARBA00022490"/>
    </source>
</evidence>
<dbReference type="AlphaFoldDB" id="A0A317T6J5"/>
<reference evidence="13" key="1">
    <citation type="submission" date="2017-10" db="EMBL/GenBank/DDBJ databases">
        <authorList>
            <person name="Gaisin V.A."/>
            <person name="Rysina M.S."/>
            <person name="Grouzdev D.S."/>
        </authorList>
    </citation>
    <scope>NUCLEOTIDE SEQUENCE [LARGE SCALE GENOMIC DNA]</scope>
    <source>
        <strain evidence="13">V1</strain>
    </source>
</reference>
<dbReference type="PROSITE" id="PS50059">
    <property type="entry name" value="FKBP_PPIASE"/>
    <property type="match status" value="1"/>
</dbReference>
<sequence length="142" mass="14960">MPEAKQGDTVKVHYTGKLDDGSVFDTSAEREPLEFTVGAGAVIPGFEQAVVGLQPGESTETTIDPDNAYGPRSAELVTEVKREQLPPDLEVAVGQQLQVSMADGQTAVVLVTDVNDAAITIDANHPLAGQALTFSIELVEIV</sequence>
<organism evidence="12 13">
    <name type="scientific">Prosthecochloris marina</name>
    <dbReference type="NCBI Taxonomy" id="2017681"/>
    <lineage>
        <taxon>Bacteria</taxon>
        <taxon>Pseudomonadati</taxon>
        <taxon>Chlorobiota</taxon>
        <taxon>Chlorobiia</taxon>
        <taxon>Chlorobiales</taxon>
        <taxon>Chlorobiaceae</taxon>
        <taxon>Prosthecochloris</taxon>
    </lineage>
</organism>
<evidence type="ECO:0000256" key="2">
    <source>
        <dbReference type="ARBA" id="ARBA00004496"/>
    </source>
</evidence>
<dbReference type="Gene3D" id="3.10.50.40">
    <property type="match status" value="1"/>
</dbReference>
<comment type="similarity">
    <text evidence="3 10">Belongs to the FKBP-type PPIase family.</text>
</comment>
<evidence type="ECO:0000256" key="5">
    <source>
        <dbReference type="ARBA" id="ARBA00023110"/>
    </source>
</evidence>
<dbReference type="GO" id="GO:0003755">
    <property type="term" value="F:peptidyl-prolyl cis-trans isomerase activity"/>
    <property type="evidence" value="ECO:0007669"/>
    <property type="project" value="UniProtKB-UniRule"/>
</dbReference>
<evidence type="ECO:0000259" key="11">
    <source>
        <dbReference type="PROSITE" id="PS50059"/>
    </source>
</evidence>
<comment type="caution">
    <text evidence="12">The sequence shown here is derived from an EMBL/GenBank/DDBJ whole genome shotgun (WGS) entry which is preliminary data.</text>
</comment>
<proteinExistence type="inferred from homology"/>
<evidence type="ECO:0000256" key="9">
    <source>
        <dbReference type="PROSITE-ProRule" id="PRU00277"/>
    </source>
</evidence>
<feature type="domain" description="PPIase FKBP-type" evidence="11">
    <location>
        <begin position="7"/>
        <end position="101"/>
    </location>
</feature>
<keyword evidence="13" id="KW-1185">Reference proteome</keyword>
<evidence type="ECO:0000256" key="3">
    <source>
        <dbReference type="ARBA" id="ARBA00006577"/>
    </source>
</evidence>
<evidence type="ECO:0000313" key="12">
    <source>
        <dbReference type="EMBL" id="PWW82293.1"/>
    </source>
</evidence>
<dbReference type="Pfam" id="PF00254">
    <property type="entry name" value="FKBP_C"/>
    <property type="match status" value="1"/>
</dbReference>
<name>A0A317T6J5_9CHLB</name>
<evidence type="ECO:0000256" key="6">
    <source>
        <dbReference type="ARBA" id="ARBA00023186"/>
    </source>
</evidence>
<dbReference type="InterPro" id="IPR046357">
    <property type="entry name" value="PPIase_dom_sf"/>
</dbReference>
<dbReference type="GO" id="GO:0042026">
    <property type="term" value="P:protein refolding"/>
    <property type="evidence" value="ECO:0007669"/>
    <property type="project" value="UniProtKB-ARBA"/>
</dbReference>
<accession>A0A317T6J5</accession>
<dbReference type="RefSeq" id="WP_110022767.1">
    <property type="nucleotide sequence ID" value="NZ_PDNZ01000003.1"/>
</dbReference>
<dbReference type="PANTHER" id="PTHR47861">
    <property type="entry name" value="FKBP-TYPE PEPTIDYL-PROLYL CIS-TRANS ISOMERASE SLYD"/>
    <property type="match status" value="1"/>
</dbReference>
<dbReference type="GO" id="GO:0005737">
    <property type="term" value="C:cytoplasm"/>
    <property type="evidence" value="ECO:0007669"/>
    <property type="project" value="UniProtKB-SubCell"/>
</dbReference>
<gene>
    <name evidence="12" type="ORF">CR164_04600</name>
</gene>
<dbReference type="PANTHER" id="PTHR47861:SF3">
    <property type="entry name" value="FKBP-TYPE PEPTIDYL-PROLYL CIS-TRANS ISOMERASE SLYD"/>
    <property type="match status" value="1"/>
</dbReference>
<evidence type="ECO:0000313" key="13">
    <source>
        <dbReference type="Proteomes" id="UP000246278"/>
    </source>
</evidence>
<comment type="function">
    <text evidence="8">Also involved in hydrogenase metallocenter assembly, probably by participating in the nickel insertion step. This function in hydrogenase biosynthesis requires chaperone activity and the presence of the metal-binding domain, but not PPIase activity.</text>
</comment>
<keyword evidence="7 9" id="KW-0413">Isomerase</keyword>
<dbReference type="Proteomes" id="UP000246278">
    <property type="component" value="Unassembled WGS sequence"/>
</dbReference>
<protein>
    <recommendedName>
        <fullName evidence="10">Peptidyl-prolyl cis-trans isomerase</fullName>
        <ecNumber evidence="10">5.2.1.8</ecNumber>
    </recommendedName>
</protein>
<dbReference type="OrthoDB" id="9808891at2"/>
<dbReference type="SUPFAM" id="SSF54534">
    <property type="entry name" value="FKBP-like"/>
    <property type="match status" value="1"/>
</dbReference>
<evidence type="ECO:0000256" key="1">
    <source>
        <dbReference type="ARBA" id="ARBA00000971"/>
    </source>
</evidence>
<keyword evidence="4" id="KW-0963">Cytoplasm</keyword>
<evidence type="ECO:0000256" key="10">
    <source>
        <dbReference type="RuleBase" id="RU003915"/>
    </source>
</evidence>
<dbReference type="EMBL" id="PDNZ01000003">
    <property type="protein sequence ID" value="PWW82293.1"/>
    <property type="molecule type" value="Genomic_DNA"/>
</dbReference>
<comment type="subcellular location">
    <subcellularLocation>
        <location evidence="2">Cytoplasm</location>
    </subcellularLocation>
</comment>